<protein>
    <submittedName>
        <fullName evidence="2">Nitroreductase family protein</fullName>
    </submittedName>
</protein>
<evidence type="ECO:0000313" key="2">
    <source>
        <dbReference type="EMBL" id="MFD1412059.1"/>
    </source>
</evidence>
<dbReference type="InterPro" id="IPR029479">
    <property type="entry name" value="Nitroreductase"/>
</dbReference>
<name>A0ABW4BP89_9LACO</name>
<dbReference type="Gene3D" id="3.40.109.10">
    <property type="entry name" value="NADH Oxidase"/>
    <property type="match status" value="1"/>
</dbReference>
<proteinExistence type="predicted"/>
<organism evidence="2 3">
    <name type="scientific">Lapidilactobacillus gannanensis</name>
    <dbReference type="NCBI Taxonomy" id="2486002"/>
    <lineage>
        <taxon>Bacteria</taxon>
        <taxon>Bacillati</taxon>
        <taxon>Bacillota</taxon>
        <taxon>Bacilli</taxon>
        <taxon>Lactobacillales</taxon>
        <taxon>Lactobacillaceae</taxon>
        <taxon>Lapidilactobacillus</taxon>
    </lineage>
</organism>
<gene>
    <name evidence="2" type="ORF">ACFQ4R_10760</name>
</gene>
<evidence type="ECO:0000313" key="3">
    <source>
        <dbReference type="Proteomes" id="UP001597191"/>
    </source>
</evidence>
<dbReference type="PANTHER" id="PTHR43035">
    <property type="entry name" value="FATTY ACID REPRESSION MUTANT PROTEIN 2-RELATED"/>
    <property type="match status" value="1"/>
</dbReference>
<feature type="domain" description="Nitroreductase" evidence="1">
    <location>
        <begin position="10"/>
        <end position="178"/>
    </location>
</feature>
<accession>A0ABW4BP89</accession>
<reference evidence="3" key="1">
    <citation type="journal article" date="2019" name="Int. J. Syst. Evol. Microbiol.">
        <title>The Global Catalogue of Microorganisms (GCM) 10K type strain sequencing project: providing services to taxonomists for standard genome sequencing and annotation.</title>
        <authorList>
            <consortium name="The Broad Institute Genomics Platform"/>
            <consortium name="The Broad Institute Genome Sequencing Center for Infectious Disease"/>
            <person name="Wu L."/>
            <person name="Ma J."/>
        </authorList>
    </citation>
    <scope>NUCLEOTIDE SEQUENCE [LARGE SCALE GENOMIC DNA]</scope>
    <source>
        <strain evidence="3">CCM 8937</strain>
    </source>
</reference>
<dbReference type="CDD" id="cd02140">
    <property type="entry name" value="Frm2-like"/>
    <property type="match status" value="1"/>
</dbReference>
<dbReference type="Pfam" id="PF00881">
    <property type="entry name" value="Nitroreductase"/>
    <property type="match status" value="1"/>
</dbReference>
<sequence>MNQDYLNLAKQRRSIYALGKEVSLSDQEIVDLVEPVIAESPTPFNNQTTRAVFLFGQAHDQLWDIVIERLKTEVPTAEAYAKTVAKLNSFKAGHGTILYFTDMAIVHQMEQDFALYKDNFYDWSEQAQGIMTMGVWTTLANNGIGASLQHYNPLIDEAVAQAFNIPENWRLRAEMPFGSIVAPAGTKEYMDAADRFKVFN</sequence>
<evidence type="ECO:0000259" key="1">
    <source>
        <dbReference type="Pfam" id="PF00881"/>
    </source>
</evidence>
<dbReference type="SUPFAM" id="SSF55469">
    <property type="entry name" value="FMN-dependent nitroreductase-like"/>
    <property type="match status" value="1"/>
</dbReference>
<dbReference type="EMBL" id="JBHTOH010000093">
    <property type="protein sequence ID" value="MFD1412059.1"/>
    <property type="molecule type" value="Genomic_DNA"/>
</dbReference>
<dbReference type="RefSeq" id="WP_125648474.1">
    <property type="nucleotide sequence ID" value="NZ_JBHTOH010000093.1"/>
</dbReference>
<dbReference type="PANTHER" id="PTHR43035:SF1">
    <property type="entry name" value="FATTY ACID REPRESSION MUTANT PROTEIN 2-RELATED"/>
    <property type="match status" value="1"/>
</dbReference>
<comment type="caution">
    <text evidence="2">The sequence shown here is derived from an EMBL/GenBank/DDBJ whole genome shotgun (WGS) entry which is preliminary data.</text>
</comment>
<dbReference type="InterPro" id="IPR033877">
    <property type="entry name" value="Frm2/Hbn1"/>
</dbReference>
<dbReference type="InterPro" id="IPR000415">
    <property type="entry name" value="Nitroreductase-like"/>
</dbReference>
<dbReference type="Proteomes" id="UP001597191">
    <property type="component" value="Unassembled WGS sequence"/>
</dbReference>
<keyword evidence="3" id="KW-1185">Reference proteome</keyword>